<dbReference type="AlphaFoldDB" id="A0A3N2CZ15"/>
<dbReference type="OrthoDB" id="3827276at2"/>
<dbReference type="EMBL" id="RKHO01000001">
    <property type="protein sequence ID" value="ROR92770.1"/>
    <property type="molecule type" value="Genomic_DNA"/>
</dbReference>
<protein>
    <recommendedName>
        <fullName evidence="3">Excreted virulence factor EspC (Type VII ESX diderm)</fullName>
    </recommendedName>
</protein>
<evidence type="ECO:0000313" key="2">
    <source>
        <dbReference type="Proteomes" id="UP000281738"/>
    </source>
</evidence>
<evidence type="ECO:0008006" key="3">
    <source>
        <dbReference type="Google" id="ProtNLM"/>
    </source>
</evidence>
<sequence>MSDIYVPPGRLRAFAGECREAADALGRIDGGSIGRGVRGDLPSTRTAEAVSSAGPDVEGAMEVLAQRLREMADVADGTQDDYEATEDDVVTGFGAMSR</sequence>
<name>A0A3N2CZ15_9ACTN</name>
<accession>A0A3N2CZ15</accession>
<comment type="caution">
    <text evidence="1">The sequence shown here is derived from an EMBL/GenBank/DDBJ whole genome shotgun (WGS) entry which is preliminary data.</text>
</comment>
<organism evidence="1 2">
    <name type="scientific">Nocardioides aurantiacus</name>
    <dbReference type="NCBI Taxonomy" id="86796"/>
    <lineage>
        <taxon>Bacteria</taxon>
        <taxon>Bacillati</taxon>
        <taxon>Actinomycetota</taxon>
        <taxon>Actinomycetes</taxon>
        <taxon>Propionibacteriales</taxon>
        <taxon>Nocardioidaceae</taxon>
        <taxon>Nocardioides</taxon>
    </lineage>
</organism>
<dbReference type="RefSeq" id="WP_123392437.1">
    <property type="nucleotide sequence ID" value="NZ_RKHO01000001.1"/>
</dbReference>
<gene>
    <name evidence="1" type="ORF">EDD33_3669</name>
</gene>
<dbReference type="Proteomes" id="UP000281738">
    <property type="component" value="Unassembled WGS sequence"/>
</dbReference>
<reference evidence="1 2" key="1">
    <citation type="submission" date="2018-11" db="EMBL/GenBank/DDBJ databases">
        <title>Sequencing the genomes of 1000 actinobacteria strains.</title>
        <authorList>
            <person name="Klenk H.-P."/>
        </authorList>
    </citation>
    <scope>NUCLEOTIDE SEQUENCE [LARGE SCALE GENOMIC DNA]</scope>
    <source>
        <strain evidence="1 2">DSM 12652</strain>
    </source>
</reference>
<keyword evidence="2" id="KW-1185">Reference proteome</keyword>
<evidence type="ECO:0000313" key="1">
    <source>
        <dbReference type="EMBL" id="ROR92770.1"/>
    </source>
</evidence>
<proteinExistence type="predicted"/>